<dbReference type="GO" id="GO:0009055">
    <property type="term" value="F:electron transfer activity"/>
    <property type="evidence" value="ECO:0007669"/>
    <property type="project" value="InterPro"/>
</dbReference>
<dbReference type="InterPro" id="IPR014068">
    <property type="entry name" value="Azurin"/>
</dbReference>
<dbReference type="GO" id="GO:0005507">
    <property type="term" value="F:copper ion binding"/>
    <property type="evidence" value="ECO:0007669"/>
    <property type="project" value="InterPro"/>
</dbReference>
<dbReference type="HOGENOM" id="CLU_112845_0_0_10"/>
<keyword evidence="1" id="KW-0813">Transport</keyword>
<dbReference type="InterPro" id="IPR008972">
    <property type="entry name" value="Cupredoxin"/>
</dbReference>
<feature type="domain" description="Blue (type 1) copper" evidence="5">
    <location>
        <begin position="55"/>
        <end position="175"/>
    </location>
</feature>
<evidence type="ECO:0000313" key="6">
    <source>
        <dbReference type="EMBL" id="EAR13757.1"/>
    </source>
</evidence>
<dbReference type="InterPro" id="IPR000923">
    <property type="entry name" value="BlueCu_1"/>
</dbReference>
<dbReference type="eggNOG" id="COG3241">
    <property type="taxonomic scope" value="Bacteria"/>
</dbReference>
<dbReference type="InterPro" id="IPR050845">
    <property type="entry name" value="Cu-binding_ET"/>
</dbReference>
<evidence type="ECO:0000313" key="7">
    <source>
        <dbReference type="Proteomes" id="UP000003053"/>
    </source>
</evidence>
<dbReference type="RefSeq" id="WP_004569555.1">
    <property type="nucleotide sequence ID" value="NZ_CH724148.1"/>
</dbReference>
<evidence type="ECO:0000259" key="5">
    <source>
        <dbReference type="Pfam" id="PF00127"/>
    </source>
</evidence>
<dbReference type="EMBL" id="AAOG01000001">
    <property type="protein sequence ID" value="EAR13757.1"/>
    <property type="molecule type" value="Genomic_DNA"/>
</dbReference>
<dbReference type="PROSITE" id="PS00196">
    <property type="entry name" value="COPPER_BLUE"/>
    <property type="match status" value="1"/>
</dbReference>
<gene>
    <name evidence="6" type="ORF">PI23P_04647</name>
</gene>
<evidence type="ECO:0000256" key="4">
    <source>
        <dbReference type="ARBA" id="ARBA00023008"/>
    </source>
</evidence>
<dbReference type="OrthoDB" id="9814063at2"/>
<comment type="caution">
    <text evidence="6">The sequence shown here is derived from an EMBL/GenBank/DDBJ whole genome shotgun (WGS) entry which is preliminary data.</text>
</comment>
<name>A4BXR6_9FLAO</name>
<evidence type="ECO:0000256" key="1">
    <source>
        <dbReference type="ARBA" id="ARBA00022448"/>
    </source>
</evidence>
<keyword evidence="2" id="KW-0479">Metal-binding</keyword>
<accession>A4BXR6</accession>
<evidence type="ECO:0000256" key="2">
    <source>
        <dbReference type="ARBA" id="ARBA00022723"/>
    </source>
</evidence>
<sequence>MKSILIAIIGLFFIVGCGKDKKGTSDQKKEIKTVQKVVTSSAEESASMAADGVVHIEIRSDDSMKFDVKKIVVKAGQKVKLTLTHSGRLDKRIMGHNVVILKKGTRLSSFASKAAASRDNDFIPAGTTEVIAHTKMIGGGETTTVEFTAPEAGIYDYICSFPAHYALMKGKFVVE</sequence>
<dbReference type="PROSITE" id="PS51257">
    <property type="entry name" value="PROKAR_LIPOPROTEIN"/>
    <property type="match status" value="1"/>
</dbReference>
<dbReference type="InterPro" id="IPR028871">
    <property type="entry name" value="BlueCu_1_BS"/>
</dbReference>
<reference evidence="6 7" key="1">
    <citation type="submission" date="2006-02" db="EMBL/GenBank/DDBJ databases">
        <authorList>
            <person name="Murray A."/>
            <person name="Staley J."/>
            <person name="Ferriera S."/>
            <person name="Johnson J."/>
            <person name="Kravitz S."/>
            <person name="Halpern A."/>
            <person name="Remington K."/>
            <person name="Beeson K."/>
            <person name="Tran B."/>
            <person name="Rogers Y.-H."/>
            <person name="Friedman R."/>
            <person name="Venter J.C."/>
        </authorList>
    </citation>
    <scope>NUCLEOTIDE SEQUENCE [LARGE SCALE GENOMIC DNA]</scope>
    <source>
        <strain evidence="6 7">23-P</strain>
    </source>
</reference>
<dbReference type="AlphaFoldDB" id="A4BXR6"/>
<keyword evidence="4" id="KW-0186">Copper</keyword>
<dbReference type="PANTHER" id="PTHR38439">
    <property type="entry name" value="AURACYANIN-B"/>
    <property type="match status" value="1"/>
</dbReference>
<dbReference type="STRING" id="313594.PI23P_04647"/>
<protein>
    <submittedName>
        <fullName evidence="6">Azurin</fullName>
    </submittedName>
</protein>
<dbReference type="PANTHER" id="PTHR38439:SF2">
    <property type="entry name" value="OUTER MEMBRANE PROTEIN H.8"/>
    <property type="match status" value="1"/>
</dbReference>
<organism evidence="6 7">
    <name type="scientific">Polaribacter irgensii 23-P</name>
    <dbReference type="NCBI Taxonomy" id="313594"/>
    <lineage>
        <taxon>Bacteria</taxon>
        <taxon>Pseudomonadati</taxon>
        <taxon>Bacteroidota</taxon>
        <taxon>Flavobacteriia</taxon>
        <taxon>Flavobacteriales</taxon>
        <taxon>Flavobacteriaceae</taxon>
    </lineage>
</organism>
<dbReference type="Proteomes" id="UP000003053">
    <property type="component" value="Unassembled WGS sequence"/>
</dbReference>
<dbReference type="CDD" id="cd13922">
    <property type="entry name" value="Azurin"/>
    <property type="match status" value="1"/>
</dbReference>
<dbReference type="SUPFAM" id="SSF49503">
    <property type="entry name" value="Cupredoxins"/>
    <property type="match status" value="1"/>
</dbReference>
<dbReference type="NCBIfam" id="TIGR02695">
    <property type="entry name" value="azurin"/>
    <property type="match status" value="1"/>
</dbReference>
<proteinExistence type="predicted"/>
<keyword evidence="3" id="KW-0249">Electron transport</keyword>
<dbReference type="Pfam" id="PF00127">
    <property type="entry name" value="Copper-bind"/>
    <property type="match status" value="1"/>
</dbReference>
<keyword evidence="7" id="KW-1185">Reference proteome</keyword>
<dbReference type="Gene3D" id="2.60.40.420">
    <property type="entry name" value="Cupredoxins - blue copper proteins"/>
    <property type="match status" value="1"/>
</dbReference>
<evidence type="ECO:0000256" key="3">
    <source>
        <dbReference type="ARBA" id="ARBA00022982"/>
    </source>
</evidence>